<feature type="transmembrane region" description="Helical" evidence="12">
    <location>
        <begin position="60"/>
        <end position="78"/>
    </location>
</feature>
<gene>
    <name evidence="13" type="primary">lsrD_3</name>
    <name evidence="13" type="ORF">NCTC13093_00691</name>
</gene>
<protein>
    <recommendedName>
        <fullName evidence="11">Autoinducer 2 import system permease protein LsrD</fullName>
    </recommendedName>
</protein>
<evidence type="ECO:0000256" key="1">
    <source>
        <dbReference type="ARBA" id="ARBA00004429"/>
    </source>
</evidence>
<feature type="transmembrane region" description="Helical" evidence="12">
    <location>
        <begin position="84"/>
        <end position="107"/>
    </location>
</feature>
<dbReference type="Pfam" id="PF02653">
    <property type="entry name" value="BPD_transp_2"/>
    <property type="match status" value="1"/>
</dbReference>
<evidence type="ECO:0000256" key="9">
    <source>
        <dbReference type="ARBA" id="ARBA00023136"/>
    </source>
</evidence>
<comment type="subcellular location">
    <subcellularLocation>
        <location evidence="1">Cell inner membrane</location>
        <topology evidence="1">Multi-pass membrane protein</topology>
    </subcellularLocation>
</comment>
<dbReference type="InterPro" id="IPR001851">
    <property type="entry name" value="ABC_transp_permease"/>
</dbReference>
<organism evidence="13 14">
    <name type="scientific">Anaerobiospirillum thomasii</name>
    <dbReference type="NCBI Taxonomy" id="179995"/>
    <lineage>
        <taxon>Bacteria</taxon>
        <taxon>Pseudomonadati</taxon>
        <taxon>Pseudomonadota</taxon>
        <taxon>Gammaproteobacteria</taxon>
        <taxon>Aeromonadales</taxon>
        <taxon>Succinivibrionaceae</taxon>
        <taxon>Anaerobiospirillum</taxon>
    </lineage>
</organism>
<dbReference type="EMBL" id="UAPV01000001">
    <property type="protein sequence ID" value="SPT69324.1"/>
    <property type="molecule type" value="Genomic_DNA"/>
</dbReference>
<evidence type="ECO:0000313" key="13">
    <source>
        <dbReference type="EMBL" id="SPT69324.1"/>
    </source>
</evidence>
<keyword evidence="14" id="KW-1185">Reference proteome</keyword>
<comment type="subunit">
    <text evidence="3">The complex is composed of two ATP-binding proteins (LsrA), two transmembrane proteins (LsrC and LsrD) and a solute-binding protein (LsrB).</text>
</comment>
<feature type="transmembrane region" description="Helical" evidence="12">
    <location>
        <begin position="32"/>
        <end position="53"/>
    </location>
</feature>
<evidence type="ECO:0000256" key="12">
    <source>
        <dbReference type="SAM" id="Phobius"/>
    </source>
</evidence>
<dbReference type="GO" id="GO:0022857">
    <property type="term" value="F:transmembrane transporter activity"/>
    <property type="evidence" value="ECO:0007669"/>
    <property type="project" value="InterPro"/>
</dbReference>
<dbReference type="RefSeq" id="WP_113743507.1">
    <property type="nucleotide sequence ID" value="NZ_UAPV01000001.1"/>
</dbReference>
<feature type="transmembrane region" description="Helical" evidence="12">
    <location>
        <begin position="114"/>
        <end position="136"/>
    </location>
</feature>
<feature type="transmembrane region" description="Helical" evidence="12">
    <location>
        <begin position="265"/>
        <end position="284"/>
    </location>
</feature>
<proteinExistence type="inferred from homology"/>
<sequence length="329" mass="35261">MRRWELALFALLVIEIAIFATANPKFLMPRVIFGSINDIIPICIISLFVTMVMITAGIDIQAGAIVGLSSIILGVMWQDMGMNIWMASLCAIFIAALCGLATGYIVAYYQVQPMVVTLGGSFLFTGLALLVSTMSATESYKGISGFPDSFGALASYRLFNMIPLQVIIFLVLAVIAYYILHRTKYGRTIFLIGINQKAAEFSGINTRRIIMSTYVLTAMSAAIAGIILTSYLGTAKSDLGATLTLPIITAVVLGGTLMTGGKGSIIGTALAAVIIGVLKFGLPLCFGVNMQYLDIPVGLLLLVVVCARAVSQRPEVVAFMHRLVHRNKA</sequence>
<keyword evidence="8 12" id="KW-1133">Transmembrane helix</keyword>
<evidence type="ECO:0000256" key="10">
    <source>
        <dbReference type="ARBA" id="ARBA00025439"/>
    </source>
</evidence>
<feature type="transmembrane region" description="Helical" evidence="12">
    <location>
        <begin position="290"/>
        <end position="310"/>
    </location>
</feature>
<feature type="transmembrane region" description="Helical" evidence="12">
    <location>
        <begin position="156"/>
        <end position="180"/>
    </location>
</feature>
<keyword evidence="4" id="KW-0813">Transport</keyword>
<name>A0A2X0V482_9GAMM</name>
<evidence type="ECO:0000256" key="7">
    <source>
        <dbReference type="ARBA" id="ARBA00022692"/>
    </source>
</evidence>
<dbReference type="GO" id="GO:0005886">
    <property type="term" value="C:plasma membrane"/>
    <property type="evidence" value="ECO:0007669"/>
    <property type="project" value="UniProtKB-SubCell"/>
</dbReference>
<dbReference type="CDD" id="cd06579">
    <property type="entry name" value="TM_PBP1_transp_AraH_like"/>
    <property type="match status" value="1"/>
</dbReference>
<keyword evidence="6" id="KW-0997">Cell inner membrane</keyword>
<dbReference type="PANTHER" id="PTHR32196:SF71">
    <property type="entry name" value="AUTOINDUCER 2 IMPORT SYSTEM PERMEASE PROTEIN LSRD"/>
    <property type="match status" value="1"/>
</dbReference>
<evidence type="ECO:0000256" key="11">
    <source>
        <dbReference type="ARBA" id="ARBA00039381"/>
    </source>
</evidence>
<dbReference type="Proteomes" id="UP000250086">
    <property type="component" value="Unassembled WGS sequence"/>
</dbReference>
<feature type="transmembrane region" description="Helical" evidence="12">
    <location>
        <begin position="239"/>
        <end position="258"/>
    </location>
</feature>
<evidence type="ECO:0000256" key="6">
    <source>
        <dbReference type="ARBA" id="ARBA00022519"/>
    </source>
</evidence>
<evidence type="ECO:0000256" key="4">
    <source>
        <dbReference type="ARBA" id="ARBA00022448"/>
    </source>
</evidence>
<dbReference type="PANTHER" id="PTHR32196">
    <property type="entry name" value="ABC TRANSPORTER PERMEASE PROTEIN YPHD-RELATED-RELATED"/>
    <property type="match status" value="1"/>
</dbReference>
<evidence type="ECO:0000256" key="5">
    <source>
        <dbReference type="ARBA" id="ARBA00022475"/>
    </source>
</evidence>
<comment type="function">
    <text evidence="10">Part of the ABC transporter complex LsrABCD involved in autoinducer 2 (AI-2) import. Probably responsible for the translocation of the substrate across the membrane.</text>
</comment>
<evidence type="ECO:0000256" key="3">
    <source>
        <dbReference type="ARBA" id="ARBA00011262"/>
    </source>
</evidence>
<comment type="similarity">
    <text evidence="2">Belongs to the binding-protein-dependent transport system permease family. AraH/RbsC subfamily.</text>
</comment>
<accession>A0A2X0V482</accession>
<keyword evidence="7 12" id="KW-0812">Transmembrane</keyword>
<reference evidence="13 14" key="1">
    <citation type="submission" date="2018-06" db="EMBL/GenBank/DDBJ databases">
        <authorList>
            <consortium name="Pathogen Informatics"/>
            <person name="Doyle S."/>
        </authorList>
    </citation>
    <scope>NUCLEOTIDE SEQUENCE [LARGE SCALE GENOMIC DNA]</scope>
    <source>
        <strain evidence="13 14">NCTC13093</strain>
    </source>
</reference>
<feature type="transmembrane region" description="Helical" evidence="12">
    <location>
        <begin position="214"/>
        <end position="233"/>
    </location>
</feature>
<evidence type="ECO:0000313" key="14">
    <source>
        <dbReference type="Proteomes" id="UP000250086"/>
    </source>
</evidence>
<dbReference type="AlphaFoldDB" id="A0A2X0V482"/>
<keyword evidence="5" id="KW-1003">Cell membrane</keyword>
<evidence type="ECO:0000256" key="2">
    <source>
        <dbReference type="ARBA" id="ARBA00007942"/>
    </source>
</evidence>
<evidence type="ECO:0000256" key="8">
    <source>
        <dbReference type="ARBA" id="ARBA00022989"/>
    </source>
</evidence>
<keyword evidence="9 12" id="KW-0472">Membrane</keyword>